<evidence type="ECO:0000313" key="6">
    <source>
        <dbReference type="EMBL" id="KAF2873187.1"/>
    </source>
</evidence>
<feature type="repeat" description="WD" evidence="3">
    <location>
        <begin position="170"/>
        <end position="211"/>
    </location>
</feature>
<feature type="region of interest" description="Disordered" evidence="4">
    <location>
        <begin position="400"/>
        <end position="429"/>
    </location>
</feature>
<dbReference type="Pfam" id="PF00400">
    <property type="entry name" value="WD40"/>
    <property type="match status" value="3"/>
</dbReference>
<feature type="repeat" description="WD" evidence="3">
    <location>
        <begin position="213"/>
        <end position="246"/>
    </location>
</feature>
<feature type="compositionally biased region" description="Acidic residues" evidence="4">
    <location>
        <begin position="1539"/>
        <end position="1557"/>
    </location>
</feature>
<feature type="region of interest" description="Disordered" evidence="4">
    <location>
        <begin position="637"/>
        <end position="677"/>
    </location>
</feature>
<dbReference type="InterPro" id="IPR015943">
    <property type="entry name" value="WD40/YVTN_repeat-like_dom_sf"/>
</dbReference>
<feature type="region of interest" description="Disordered" evidence="4">
    <location>
        <begin position="746"/>
        <end position="772"/>
    </location>
</feature>
<evidence type="ECO:0000256" key="4">
    <source>
        <dbReference type="SAM" id="MobiDB-lite"/>
    </source>
</evidence>
<dbReference type="GO" id="GO:0035591">
    <property type="term" value="F:signaling adaptor activity"/>
    <property type="evidence" value="ECO:0007669"/>
    <property type="project" value="TreeGrafter"/>
</dbReference>
<dbReference type="SMART" id="SM00320">
    <property type="entry name" value="WD40"/>
    <property type="match status" value="3"/>
</dbReference>
<evidence type="ECO:0000256" key="3">
    <source>
        <dbReference type="PROSITE-ProRule" id="PRU00221"/>
    </source>
</evidence>
<feature type="compositionally biased region" description="Acidic residues" evidence="4">
    <location>
        <begin position="654"/>
        <end position="670"/>
    </location>
</feature>
<dbReference type="InterPro" id="IPR049567">
    <property type="entry name" value="WDR59-like"/>
</dbReference>
<keyword evidence="2" id="KW-0677">Repeat</keyword>
<feature type="compositionally biased region" description="Basic residues" evidence="4">
    <location>
        <begin position="1584"/>
        <end position="1593"/>
    </location>
</feature>
<dbReference type="InterPro" id="IPR001680">
    <property type="entry name" value="WD40_rpt"/>
</dbReference>
<dbReference type="PROSITE" id="PS00678">
    <property type="entry name" value="WD_REPEATS_1"/>
    <property type="match status" value="2"/>
</dbReference>
<protein>
    <recommendedName>
        <fullName evidence="5">WDR59/RTC1-like RING zinc finger domain-containing protein</fullName>
    </recommendedName>
</protein>
<feature type="compositionally biased region" description="Acidic residues" evidence="4">
    <location>
        <begin position="1199"/>
        <end position="1208"/>
    </location>
</feature>
<evidence type="ECO:0000256" key="1">
    <source>
        <dbReference type="ARBA" id="ARBA00022574"/>
    </source>
</evidence>
<dbReference type="InterPro" id="IPR019775">
    <property type="entry name" value="WD40_repeat_CS"/>
</dbReference>
<feature type="compositionally biased region" description="Basic and acidic residues" evidence="4">
    <location>
        <begin position="1558"/>
        <end position="1583"/>
    </location>
</feature>
<feature type="repeat" description="WD" evidence="3">
    <location>
        <begin position="115"/>
        <end position="150"/>
    </location>
</feature>
<evidence type="ECO:0000259" key="5">
    <source>
        <dbReference type="Pfam" id="PF17120"/>
    </source>
</evidence>
<dbReference type="PROSITE" id="PS50294">
    <property type="entry name" value="WD_REPEATS_REGION"/>
    <property type="match status" value="2"/>
</dbReference>
<dbReference type="SUPFAM" id="SSF50978">
    <property type="entry name" value="WD40 repeat-like"/>
    <property type="match status" value="1"/>
</dbReference>
<dbReference type="Pfam" id="PF17120">
    <property type="entry name" value="zf-RING_16"/>
    <property type="match status" value="1"/>
</dbReference>
<accession>A0A7C8IHN7</accession>
<sequence>MATSNSTLLSAFDSPTFDKDASIAVPDDYTAASISPSGRDVVLAGKAGLFIIDLDNPYATPRQIRHKTAWEVADVQWSPFAERADWVASTDNQKAVIFSLSMKHDPNKAPVYCTLHAHTRTITDINFSAHDPNILATCAVDSYVHTWDVRAPWKPTSAMVPQLKDPYMTFADFEAGATQVKWNRKDRNIIASSHDRFLRIWDMRNGARPLTTVQAHGTKIYGIDWHRTDATKIITCSLDKTIKVWDRVGIRTQISTPLRVIHTDYPVLRARHTPFPNGIMAMPQRGSAGLKLYKRATDTVGTAPTVTQPAHTFKAHDEDPLKTNADGTRLHEFLWRSRGSIEDGVDNRQFQLISWGADRFLRLHSVNADTLLEAVGFEQGGRVQEEPLMTRKGALYITYRDGPPVEPQSPQAEPSDSRPFAKGSLASLLRKPPTESTLTGLIKRDAENRATMTAGTVRHSKSHKVTTEIKWIGGVNISTKAGPQQFGQARALDEPDLATEITRVSQRYPNVFFDKVDIKGRTCTVELKGPWGDSVGLDESEDKHEGRSVTVRFILDFPSQYPTIVGLDTKRLYPVEIDMQRTIGAIDKRTSDRLKSALQAIAKQHAIHGRECLEAIICYALGDRNLEESMEIAVEPRDSVLTPPLYPTSRSGGEEEESSSEDDEDDESEAELTTNFSRLNANANIPVPIQISARFSLTSALVMARLPTNSSSRAFGSDPLRLPRHLRQGLDRDEIFESFGRLAAATSGSGSATSSAGSWETSSSSSSSGSDHDVGARIGNFLPPLAWQKAGLRHQTKASLPSSIGAVKAIKTRSIISIMTSSVEQFIPSKQVLAQNYWIFGDGPNVCLHNSEVARKHGFEDLADIWFLCKLILSNEVPLEILPQRIRRDQVLILARRALVRIKRKDSGLDLQFDEADTVTNPKLKGRIKWGNHSVVTWLIPALFEHFERTADTQMLAMLSCVFSEPAAREGVTSTMAKMRQSDLPMSMEAPAFSLDYFPSADAAWSLFKPSISLPSTPAHSRYAAPGNEFGWHRLTRPLDIFGSHGSSNGPWGNDTLPSEPVMLYSTGNTPPILNSRASSSRAVTLGHTSYSTSTEQPHTFVMNKKPSTANFASAFATLSKPFANAMSSSPTVKLLAHEEFSTSAPTSVVTWGATTFYSNESNELNLEPSRSKHRKRASFAQPAYAVQVSGHNIRVDDDYASDSDSEYESFPGQDGASEYTAPLTPREDGEEATAFNIKVTLKNQDRFDDEGGVSAPLLDLSKEWLYRAWREQYAEMLGCWNLISQRAEVLKFNGLVGYFPPDGSIPAEPTLAIKKEGEKISPVSPTSSDLPRSPMLAPPPFKLIGQLGRSPSVSPRNFNFNPEASEFTPGIGLTPVDDIPAPLPEILISPEQYLRLSIAAPSPPANRTTFDGAAESKINLAAQDPRPSISRAQSNISTTSVAVLAGQDPAPKADSNGSPKAEVVYSCTICWLRVSGRFYLCPACGHVAHFECMDDELGVEEGECVVGCGCGCGFEEEDIKDLMIEQFRRWEEKGGWLPDEDVDGDADADADADAEEDHAGVERVRRWSQDVARKRERRDAKWKGKGKAKARE</sequence>
<dbReference type="GO" id="GO:1904263">
    <property type="term" value="P:positive regulation of TORC1 signaling"/>
    <property type="evidence" value="ECO:0007669"/>
    <property type="project" value="TreeGrafter"/>
</dbReference>
<name>A0A7C8IHN7_9PLEO</name>
<feature type="compositionally biased region" description="Low complexity" evidence="4">
    <location>
        <begin position="746"/>
        <end position="769"/>
    </location>
</feature>
<dbReference type="InterPro" id="IPR036322">
    <property type="entry name" value="WD40_repeat_dom_sf"/>
</dbReference>
<evidence type="ECO:0000256" key="2">
    <source>
        <dbReference type="ARBA" id="ARBA00022737"/>
    </source>
</evidence>
<feature type="region of interest" description="Disordered" evidence="4">
    <location>
        <begin position="1196"/>
        <end position="1228"/>
    </location>
</feature>
<dbReference type="GO" id="GO:0035859">
    <property type="term" value="C:Seh1-associated complex"/>
    <property type="evidence" value="ECO:0007669"/>
    <property type="project" value="TreeGrafter"/>
</dbReference>
<keyword evidence="7" id="KW-1185">Reference proteome</keyword>
<dbReference type="Proteomes" id="UP000481861">
    <property type="component" value="Unassembled WGS sequence"/>
</dbReference>
<dbReference type="PANTHER" id="PTHR46170">
    <property type="entry name" value="GATOR COMPLEX PROTEIN WDR59"/>
    <property type="match status" value="1"/>
</dbReference>
<dbReference type="OrthoDB" id="311712at2759"/>
<dbReference type="PROSITE" id="PS50082">
    <property type="entry name" value="WD_REPEATS_2"/>
    <property type="match status" value="3"/>
</dbReference>
<dbReference type="Gene3D" id="2.130.10.10">
    <property type="entry name" value="YVTN repeat-like/Quinoprotein amine dehydrogenase"/>
    <property type="match status" value="1"/>
</dbReference>
<evidence type="ECO:0000313" key="7">
    <source>
        <dbReference type="Proteomes" id="UP000481861"/>
    </source>
</evidence>
<comment type="caution">
    <text evidence="6">The sequence shown here is derived from an EMBL/GenBank/DDBJ whole genome shotgun (WGS) entry which is preliminary data.</text>
</comment>
<dbReference type="InterPro" id="IPR049566">
    <property type="entry name" value="WDR59_RTC1-like_RING_Znf"/>
</dbReference>
<dbReference type="EMBL" id="JAADJZ010000008">
    <property type="protein sequence ID" value="KAF2873187.1"/>
    <property type="molecule type" value="Genomic_DNA"/>
</dbReference>
<reference evidence="6 7" key="1">
    <citation type="submission" date="2020-01" db="EMBL/GenBank/DDBJ databases">
        <authorList>
            <consortium name="DOE Joint Genome Institute"/>
            <person name="Haridas S."/>
            <person name="Albert R."/>
            <person name="Binder M."/>
            <person name="Bloem J."/>
            <person name="Labutti K."/>
            <person name="Salamov A."/>
            <person name="Andreopoulos B."/>
            <person name="Baker S.E."/>
            <person name="Barry K."/>
            <person name="Bills G."/>
            <person name="Bluhm B.H."/>
            <person name="Cannon C."/>
            <person name="Castanera R."/>
            <person name="Culley D.E."/>
            <person name="Daum C."/>
            <person name="Ezra D."/>
            <person name="Gonzalez J.B."/>
            <person name="Henrissat B."/>
            <person name="Kuo A."/>
            <person name="Liang C."/>
            <person name="Lipzen A."/>
            <person name="Lutzoni F."/>
            <person name="Magnuson J."/>
            <person name="Mondo S."/>
            <person name="Nolan M."/>
            <person name="Ohm R."/>
            <person name="Pangilinan J."/>
            <person name="Park H.-J.H."/>
            <person name="Ramirez L."/>
            <person name="Alfaro M."/>
            <person name="Sun H."/>
            <person name="Tritt A."/>
            <person name="Yoshinaga Y."/>
            <person name="Zwiers L.-H.L."/>
            <person name="Turgeon B.G."/>
            <person name="Goodwin S.B."/>
            <person name="Spatafora J.W."/>
            <person name="Crous P.W."/>
            <person name="Grigoriev I.V."/>
        </authorList>
    </citation>
    <scope>NUCLEOTIDE SEQUENCE [LARGE SCALE GENOMIC DNA]</scope>
    <source>
        <strain evidence="6 7">CBS 611.86</strain>
    </source>
</reference>
<dbReference type="GO" id="GO:0034198">
    <property type="term" value="P:cellular response to amino acid starvation"/>
    <property type="evidence" value="ECO:0007669"/>
    <property type="project" value="TreeGrafter"/>
</dbReference>
<dbReference type="PANTHER" id="PTHR46170:SF1">
    <property type="entry name" value="GATOR COMPLEX PROTEIN WDR59"/>
    <property type="match status" value="1"/>
</dbReference>
<organism evidence="6 7">
    <name type="scientific">Massariosphaeria phaeospora</name>
    <dbReference type="NCBI Taxonomy" id="100035"/>
    <lineage>
        <taxon>Eukaryota</taxon>
        <taxon>Fungi</taxon>
        <taxon>Dikarya</taxon>
        <taxon>Ascomycota</taxon>
        <taxon>Pezizomycotina</taxon>
        <taxon>Dothideomycetes</taxon>
        <taxon>Pleosporomycetidae</taxon>
        <taxon>Pleosporales</taxon>
        <taxon>Pleosporales incertae sedis</taxon>
        <taxon>Massariosphaeria</taxon>
    </lineage>
</organism>
<dbReference type="GO" id="GO:0005774">
    <property type="term" value="C:vacuolar membrane"/>
    <property type="evidence" value="ECO:0007669"/>
    <property type="project" value="TreeGrafter"/>
</dbReference>
<feature type="region of interest" description="Disordered" evidence="4">
    <location>
        <begin position="1536"/>
        <end position="1593"/>
    </location>
</feature>
<keyword evidence="1 3" id="KW-0853">WD repeat</keyword>
<feature type="domain" description="WDR59/RTC1-like RING zinc finger" evidence="5">
    <location>
        <begin position="1467"/>
        <end position="1514"/>
    </location>
</feature>
<proteinExistence type="predicted"/>
<gene>
    <name evidence="6" type="ORF">BDV95DRAFT_605750</name>
</gene>